<accession>A0A8T1UXM7</accession>
<reference evidence="2" key="1">
    <citation type="submission" date="2021-01" db="EMBL/GenBank/DDBJ databases">
        <title>Phytophthora aleatoria, a newly-described species from Pinus radiata is distinct from Phytophthora cactorum isolates based on comparative genomics.</title>
        <authorList>
            <person name="Mcdougal R."/>
            <person name="Panda P."/>
            <person name="Williams N."/>
            <person name="Studholme D.J."/>
        </authorList>
    </citation>
    <scope>NUCLEOTIDE SEQUENCE</scope>
    <source>
        <strain evidence="2">NZFS 3830</strain>
    </source>
</reference>
<organism evidence="2 3">
    <name type="scientific">Phytophthora cactorum</name>
    <dbReference type="NCBI Taxonomy" id="29920"/>
    <lineage>
        <taxon>Eukaryota</taxon>
        <taxon>Sar</taxon>
        <taxon>Stramenopiles</taxon>
        <taxon>Oomycota</taxon>
        <taxon>Peronosporomycetes</taxon>
        <taxon>Peronosporales</taxon>
        <taxon>Peronosporaceae</taxon>
        <taxon>Phytophthora</taxon>
    </lineage>
</organism>
<gene>
    <name evidence="2" type="ORF">JG687_00001325</name>
</gene>
<evidence type="ECO:0000313" key="3">
    <source>
        <dbReference type="Proteomes" id="UP000688947"/>
    </source>
</evidence>
<feature type="compositionally biased region" description="Basic and acidic residues" evidence="1">
    <location>
        <begin position="56"/>
        <end position="72"/>
    </location>
</feature>
<sequence>MERFIHWSRELESLYLHKTIRDAVSNSDALKITMRAIPPERSTKREVKVLLSDCRTPGDENASAKRERRDQFKTSLLY</sequence>
<evidence type="ECO:0000256" key="1">
    <source>
        <dbReference type="SAM" id="MobiDB-lite"/>
    </source>
</evidence>
<proteinExistence type="predicted"/>
<dbReference type="EMBL" id="JAENGZ010000031">
    <property type="protein sequence ID" value="KAG6972692.1"/>
    <property type="molecule type" value="Genomic_DNA"/>
</dbReference>
<comment type="caution">
    <text evidence="2">The sequence shown here is derived from an EMBL/GenBank/DDBJ whole genome shotgun (WGS) entry which is preliminary data.</text>
</comment>
<dbReference type="Proteomes" id="UP000688947">
    <property type="component" value="Unassembled WGS sequence"/>
</dbReference>
<dbReference type="AlphaFoldDB" id="A0A8T1UXM7"/>
<protein>
    <submittedName>
        <fullName evidence="2">Uncharacterized protein</fullName>
    </submittedName>
</protein>
<name>A0A8T1UXM7_9STRA</name>
<feature type="region of interest" description="Disordered" evidence="1">
    <location>
        <begin position="56"/>
        <end position="78"/>
    </location>
</feature>
<evidence type="ECO:0000313" key="2">
    <source>
        <dbReference type="EMBL" id="KAG6972692.1"/>
    </source>
</evidence>